<protein>
    <recommendedName>
        <fullName evidence="4">ATP/GTP-binding protein</fullName>
    </recommendedName>
</protein>
<sequence length="97" mass="11163">MPSSRRSSRRPYHAGHVPLDPARLASVPRTETGPGGAQFTVRQLRGNERTYTCPGCHRPIPPYTAHVVAWSNEHLFGPERGLEERRHWHTECWRRAK</sequence>
<evidence type="ECO:0000313" key="3">
    <source>
        <dbReference type="Proteomes" id="UP000185612"/>
    </source>
</evidence>
<dbReference type="STRING" id="52770.BSZ40_06370"/>
<comment type="caution">
    <text evidence="2">The sequence shown here is derived from an EMBL/GenBank/DDBJ whole genome shotgun (WGS) entry which is preliminary data.</text>
</comment>
<name>A0A1Q5PVZ4_9ACTO</name>
<organism evidence="2 3">
    <name type="scientific">Buchananella hordeovulneris</name>
    <dbReference type="NCBI Taxonomy" id="52770"/>
    <lineage>
        <taxon>Bacteria</taxon>
        <taxon>Bacillati</taxon>
        <taxon>Actinomycetota</taxon>
        <taxon>Actinomycetes</taxon>
        <taxon>Actinomycetales</taxon>
        <taxon>Actinomycetaceae</taxon>
        <taxon>Buchananella</taxon>
    </lineage>
</organism>
<evidence type="ECO:0000313" key="2">
    <source>
        <dbReference type="EMBL" id="OKL51771.1"/>
    </source>
</evidence>
<dbReference type="RefSeq" id="WP_073824376.1">
    <property type="nucleotide sequence ID" value="NZ_JAUNKL010000090.1"/>
</dbReference>
<proteinExistence type="predicted"/>
<reference evidence="3" key="1">
    <citation type="submission" date="2016-12" db="EMBL/GenBank/DDBJ databases">
        <authorList>
            <person name="Meng X."/>
        </authorList>
    </citation>
    <scope>NUCLEOTIDE SEQUENCE [LARGE SCALE GENOMIC DNA]</scope>
    <source>
        <strain evidence="3">DSM 20732</strain>
    </source>
</reference>
<dbReference type="AlphaFoldDB" id="A0A1Q5PVZ4"/>
<gene>
    <name evidence="2" type="ORF">BSZ40_06370</name>
</gene>
<feature type="region of interest" description="Disordered" evidence="1">
    <location>
        <begin position="1"/>
        <end position="38"/>
    </location>
</feature>
<accession>A0A1Q5PVZ4</accession>
<dbReference type="Proteomes" id="UP000185612">
    <property type="component" value="Unassembled WGS sequence"/>
</dbReference>
<keyword evidence="3" id="KW-1185">Reference proteome</keyword>
<evidence type="ECO:0008006" key="4">
    <source>
        <dbReference type="Google" id="ProtNLM"/>
    </source>
</evidence>
<dbReference type="InParanoid" id="A0A1Q5PVZ4"/>
<feature type="compositionally biased region" description="Basic residues" evidence="1">
    <location>
        <begin position="1"/>
        <end position="13"/>
    </location>
</feature>
<dbReference type="EMBL" id="MQVS01000005">
    <property type="protein sequence ID" value="OKL51771.1"/>
    <property type="molecule type" value="Genomic_DNA"/>
</dbReference>
<evidence type="ECO:0000256" key="1">
    <source>
        <dbReference type="SAM" id="MobiDB-lite"/>
    </source>
</evidence>